<reference evidence="2" key="1">
    <citation type="journal article" date="2019" name="Int. J. Syst. Evol. Microbiol.">
        <title>The Global Catalogue of Microorganisms (GCM) 10K type strain sequencing project: providing services to taxonomists for standard genome sequencing and annotation.</title>
        <authorList>
            <consortium name="The Broad Institute Genomics Platform"/>
            <consortium name="The Broad Institute Genome Sequencing Center for Infectious Disease"/>
            <person name="Wu L."/>
            <person name="Ma J."/>
        </authorList>
    </citation>
    <scope>NUCLEOTIDE SEQUENCE [LARGE SCALE GENOMIC DNA]</scope>
    <source>
        <strain evidence="2">CGMCC 1.12966</strain>
    </source>
</reference>
<evidence type="ECO:0000313" key="1">
    <source>
        <dbReference type="EMBL" id="GHE29746.1"/>
    </source>
</evidence>
<gene>
    <name evidence="1" type="ORF">GCM10017764_10930</name>
</gene>
<comment type="caution">
    <text evidence="1">The sequence shown here is derived from an EMBL/GenBank/DDBJ whole genome shotgun (WGS) entry which is preliminary data.</text>
</comment>
<protein>
    <submittedName>
        <fullName evidence="1">Uncharacterized protein</fullName>
    </submittedName>
</protein>
<organism evidence="1 2">
    <name type="scientific">Sphingobacterium griseoflavum</name>
    <dbReference type="NCBI Taxonomy" id="1474952"/>
    <lineage>
        <taxon>Bacteria</taxon>
        <taxon>Pseudomonadati</taxon>
        <taxon>Bacteroidota</taxon>
        <taxon>Sphingobacteriia</taxon>
        <taxon>Sphingobacteriales</taxon>
        <taxon>Sphingobacteriaceae</taxon>
        <taxon>Sphingobacterium</taxon>
    </lineage>
</organism>
<evidence type="ECO:0000313" key="2">
    <source>
        <dbReference type="Proteomes" id="UP000620550"/>
    </source>
</evidence>
<dbReference type="EMBL" id="BNAF01000003">
    <property type="protein sequence ID" value="GHE29746.1"/>
    <property type="molecule type" value="Genomic_DNA"/>
</dbReference>
<proteinExistence type="predicted"/>
<keyword evidence="2" id="KW-1185">Reference proteome</keyword>
<sequence>MIKTIVKSHPLRDIILDFDDAQTPPPFEQEALAHYYKAHDLTYALRLEAAERIPPLRAVDAELGDLLLRSLAIEQDLDFLEDALGIAKSPDLDSFEGELTIRLDDFYSMTLKHSADLGAVYDAISALTERYNADIEKIDDEDGLIDPMYFGVLSDLYQRYEELSVHTVSLDDDHQNFLGAYAEVEKEYFAYTDFANLVFEKYAQLVAASDKLYRRVEQVEAKLKEKFDGHSGEAD</sequence>
<name>A0ABQ3HV60_9SPHI</name>
<accession>A0ABQ3HV60</accession>
<dbReference type="Proteomes" id="UP000620550">
    <property type="component" value="Unassembled WGS sequence"/>
</dbReference>